<dbReference type="AlphaFoldDB" id="A0A5B7FZN7"/>
<evidence type="ECO:0000313" key="2">
    <source>
        <dbReference type="EMBL" id="MPC51086.1"/>
    </source>
</evidence>
<dbReference type="SUPFAM" id="SSF57625">
    <property type="entry name" value="Invertebrate chitin-binding proteins"/>
    <property type="match status" value="1"/>
</dbReference>
<dbReference type="InterPro" id="IPR002557">
    <property type="entry name" value="Chitin-bd_dom"/>
</dbReference>
<name>A0A5B7FZN7_PORTR</name>
<organism evidence="2 3">
    <name type="scientific">Portunus trituberculatus</name>
    <name type="common">Swimming crab</name>
    <name type="synonym">Neptunus trituberculatus</name>
    <dbReference type="NCBI Taxonomy" id="210409"/>
    <lineage>
        <taxon>Eukaryota</taxon>
        <taxon>Metazoa</taxon>
        <taxon>Ecdysozoa</taxon>
        <taxon>Arthropoda</taxon>
        <taxon>Crustacea</taxon>
        <taxon>Multicrustacea</taxon>
        <taxon>Malacostraca</taxon>
        <taxon>Eumalacostraca</taxon>
        <taxon>Eucarida</taxon>
        <taxon>Decapoda</taxon>
        <taxon>Pleocyemata</taxon>
        <taxon>Brachyura</taxon>
        <taxon>Eubrachyura</taxon>
        <taxon>Portunoidea</taxon>
        <taxon>Portunidae</taxon>
        <taxon>Portuninae</taxon>
        <taxon>Portunus</taxon>
    </lineage>
</organism>
<dbReference type="InterPro" id="IPR036508">
    <property type="entry name" value="Chitin-bd_dom_sf"/>
</dbReference>
<feature type="domain" description="Chitin-binding type-2" evidence="1">
    <location>
        <begin position="104"/>
        <end position="163"/>
    </location>
</feature>
<evidence type="ECO:0000259" key="1">
    <source>
        <dbReference type="PROSITE" id="PS50940"/>
    </source>
</evidence>
<dbReference type="EMBL" id="VSRR010009939">
    <property type="protein sequence ID" value="MPC51086.1"/>
    <property type="molecule type" value="Genomic_DNA"/>
</dbReference>
<dbReference type="PROSITE" id="PS50940">
    <property type="entry name" value="CHIT_BIND_II"/>
    <property type="match status" value="1"/>
</dbReference>
<sequence length="167" mass="19117">MPATHIKPKRICELVSLFKVGIQRQVTRFKATAMKAILNTPAHCCPIHALNALPPTRPILLVARTSKDCVSRLYFSYRAEVEYIVGRRELGRRLRSDRTAMFPQDLCNVPATWLPVFFEVPEHCSQYCECSNGIAWLFECARGTLWDTWIEECIAEYLVDCGSRPKP</sequence>
<proteinExistence type="predicted"/>
<comment type="caution">
    <text evidence="2">The sequence shown here is derived from an EMBL/GenBank/DDBJ whole genome shotgun (WGS) entry which is preliminary data.</text>
</comment>
<dbReference type="SMART" id="SM00494">
    <property type="entry name" value="ChtBD2"/>
    <property type="match status" value="1"/>
</dbReference>
<dbReference type="OrthoDB" id="6350983at2759"/>
<accession>A0A5B7FZN7</accession>
<reference evidence="2 3" key="1">
    <citation type="submission" date="2019-05" db="EMBL/GenBank/DDBJ databases">
        <title>Another draft genome of Portunus trituberculatus and its Hox gene families provides insights of decapod evolution.</title>
        <authorList>
            <person name="Jeong J.-H."/>
            <person name="Song I."/>
            <person name="Kim S."/>
            <person name="Choi T."/>
            <person name="Kim D."/>
            <person name="Ryu S."/>
            <person name="Kim W."/>
        </authorList>
    </citation>
    <scope>NUCLEOTIDE SEQUENCE [LARGE SCALE GENOMIC DNA]</scope>
    <source>
        <tissue evidence="2">Muscle</tissue>
    </source>
</reference>
<dbReference type="GO" id="GO:0008061">
    <property type="term" value="F:chitin binding"/>
    <property type="evidence" value="ECO:0007669"/>
    <property type="project" value="InterPro"/>
</dbReference>
<dbReference type="Proteomes" id="UP000324222">
    <property type="component" value="Unassembled WGS sequence"/>
</dbReference>
<dbReference type="Pfam" id="PF01607">
    <property type="entry name" value="CBM_14"/>
    <property type="match status" value="1"/>
</dbReference>
<protein>
    <recommendedName>
        <fullName evidence="1">Chitin-binding type-2 domain-containing protein</fullName>
    </recommendedName>
</protein>
<keyword evidence="3" id="KW-1185">Reference proteome</keyword>
<dbReference type="GO" id="GO:0005576">
    <property type="term" value="C:extracellular region"/>
    <property type="evidence" value="ECO:0007669"/>
    <property type="project" value="InterPro"/>
</dbReference>
<gene>
    <name evidence="2" type="ORF">E2C01_044924</name>
</gene>
<evidence type="ECO:0000313" key="3">
    <source>
        <dbReference type="Proteomes" id="UP000324222"/>
    </source>
</evidence>
<dbReference type="Gene3D" id="2.170.140.10">
    <property type="entry name" value="Chitin binding domain"/>
    <property type="match status" value="1"/>
</dbReference>